<reference evidence="1" key="1">
    <citation type="submission" date="2021-06" db="EMBL/GenBank/DDBJ databases">
        <authorList>
            <person name="Kallberg Y."/>
            <person name="Tangrot J."/>
            <person name="Rosling A."/>
        </authorList>
    </citation>
    <scope>NUCLEOTIDE SEQUENCE</scope>
    <source>
        <strain evidence="1">87-6 pot B 2015</strain>
    </source>
</reference>
<keyword evidence="2" id="KW-1185">Reference proteome</keyword>
<proteinExistence type="predicted"/>
<evidence type="ECO:0000313" key="1">
    <source>
        <dbReference type="EMBL" id="CAG8727846.1"/>
    </source>
</evidence>
<organism evidence="1 2">
    <name type="scientific">Funneliformis mosseae</name>
    <name type="common">Endomycorrhizal fungus</name>
    <name type="synonym">Glomus mosseae</name>
    <dbReference type="NCBI Taxonomy" id="27381"/>
    <lineage>
        <taxon>Eukaryota</taxon>
        <taxon>Fungi</taxon>
        <taxon>Fungi incertae sedis</taxon>
        <taxon>Mucoromycota</taxon>
        <taxon>Glomeromycotina</taxon>
        <taxon>Glomeromycetes</taxon>
        <taxon>Glomerales</taxon>
        <taxon>Glomeraceae</taxon>
        <taxon>Funneliformis</taxon>
    </lineage>
</organism>
<evidence type="ECO:0000313" key="2">
    <source>
        <dbReference type="Proteomes" id="UP000789375"/>
    </source>
</evidence>
<name>A0A9N9ICA2_FUNMO</name>
<dbReference type="AlphaFoldDB" id="A0A9N9ICA2"/>
<comment type="caution">
    <text evidence="1">The sequence shown here is derived from an EMBL/GenBank/DDBJ whole genome shotgun (WGS) entry which is preliminary data.</text>
</comment>
<dbReference type="Proteomes" id="UP000789375">
    <property type="component" value="Unassembled WGS sequence"/>
</dbReference>
<sequence length="48" mass="5582">YNSSNFLVSSPQRMESRSICQMDRNMRTFLITHRDKTGSINTLLDTES</sequence>
<accession>A0A9N9ICA2</accession>
<gene>
    <name evidence="1" type="ORF">FMOSSE_LOCUS15469</name>
</gene>
<feature type="non-terminal residue" evidence="1">
    <location>
        <position position="1"/>
    </location>
</feature>
<protein>
    <submittedName>
        <fullName evidence="1">2859_t:CDS:1</fullName>
    </submittedName>
</protein>
<dbReference type="EMBL" id="CAJVPP010015796">
    <property type="protein sequence ID" value="CAG8727846.1"/>
    <property type="molecule type" value="Genomic_DNA"/>
</dbReference>